<proteinExistence type="predicted"/>
<evidence type="ECO:0000256" key="1">
    <source>
        <dbReference type="SAM" id="MobiDB-lite"/>
    </source>
</evidence>
<reference evidence="2 3" key="1">
    <citation type="journal article" date="2018" name="Nat. Biotechnol.">
        <title>A standardized bacterial taxonomy based on genome phylogeny substantially revises the tree of life.</title>
        <authorList>
            <person name="Parks D.H."/>
            <person name="Chuvochina M."/>
            <person name="Waite D.W."/>
            <person name="Rinke C."/>
            <person name="Skarshewski A."/>
            <person name="Chaumeil P.A."/>
            <person name="Hugenholtz P."/>
        </authorList>
    </citation>
    <scope>NUCLEOTIDE SEQUENCE [LARGE SCALE GENOMIC DNA]</scope>
    <source>
        <strain evidence="2">UBA9015</strain>
    </source>
</reference>
<dbReference type="AlphaFoldDB" id="A0A3D0W8X5"/>
<protein>
    <submittedName>
        <fullName evidence="2">Uncharacterized protein</fullName>
    </submittedName>
</protein>
<feature type="region of interest" description="Disordered" evidence="1">
    <location>
        <begin position="1"/>
        <end position="22"/>
    </location>
</feature>
<gene>
    <name evidence="2" type="ORF">DEP91_03345</name>
</gene>
<accession>A0A3D0W8X5</accession>
<dbReference type="EMBL" id="DOYJ01000101">
    <property type="protein sequence ID" value="HCB75195.1"/>
    <property type="molecule type" value="Genomic_DNA"/>
</dbReference>
<name>A0A3D0W8X5_9SPHN</name>
<organism evidence="2 3">
    <name type="scientific">Sphingomonas bacterium</name>
    <dbReference type="NCBI Taxonomy" id="1895847"/>
    <lineage>
        <taxon>Bacteria</taxon>
        <taxon>Pseudomonadati</taxon>
        <taxon>Pseudomonadota</taxon>
        <taxon>Alphaproteobacteria</taxon>
        <taxon>Sphingomonadales</taxon>
        <taxon>Sphingomonadaceae</taxon>
        <taxon>Sphingomonas</taxon>
    </lineage>
</organism>
<comment type="caution">
    <text evidence="2">The sequence shown here is derived from an EMBL/GenBank/DDBJ whole genome shotgun (WGS) entry which is preliminary data.</text>
</comment>
<dbReference type="Proteomes" id="UP000262699">
    <property type="component" value="Unassembled WGS sequence"/>
</dbReference>
<sequence>MKLKFGEKTTATATPRTNDADNIWGDAWHARRTDDGFELEYQTGDLGGRERRFAITADEFEALRRDPSAFDTILHAHGG</sequence>
<evidence type="ECO:0000313" key="3">
    <source>
        <dbReference type="Proteomes" id="UP000262699"/>
    </source>
</evidence>
<evidence type="ECO:0000313" key="2">
    <source>
        <dbReference type="EMBL" id="HCB75195.1"/>
    </source>
</evidence>